<dbReference type="GO" id="GO:0019239">
    <property type="term" value="F:deaminase activity"/>
    <property type="evidence" value="ECO:0007669"/>
    <property type="project" value="TreeGrafter"/>
</dbReference>
<dbReference type="Pfam" id="PF01042">
    <property type="entry name" value="Ribonuc_L-PSP"/>
    <property type="match status" value="1"/>
</dbReference>
<keyword evidence="3" id="KW-1185">Reference proteome</keyword>
<dbReference type="SUPFAM" id="SSF55298">
    <property type="entry name" value="YjgF-like"/>
    <property type="match status" value="1"/>
</dbReference>
<name>A0AA43Q170_9GAMM</name>
<dbReference type="CDD" id="cd00448">
    <property type="entry name" value="YjgF_YER057c_UK114_family"/>
    <property type="match status" value="1"/>
</dbReference>
<dbReference type="PANTHER" id="PTHR11803:SF39">
    <property type="entry name" value="2-IMINOBUTANOATE_2-IMINOPROPANOATE DEAMINASE"/>
    <property type="match status" value="1"/>
</dbReference>
<gene>
    <name evidence="2" type="ORF">PSU93_00795</name>
</gene>
<sequence length="134" mass="14565">MSKYIIQTDKAPQAIGTYSQAIKVDRTVYLSGQIPLVPETMVLIEGDISAQTTQVFENLKAVAEAAGGDFSDIVKLTVFLTDLAHFPIVNEIMGRYFQEPYPARAAVGVTALPKAADVEMDAIMVLKPQEYPAS</sequence>
<dbReference type="FunFam" id="3.30.1330.40:FF:000001">
    <property type="entry name" value="L-PSP family endoribonuclease"/>
    <property type="match status" value="1"/>
</dbReference>
<dbReference type="InterPro" id="IPR006056">
    <property type="entry name" value="RidA"/>
</dbReference>
<protein>
    <submittedName>
        <fullName evidence="2">RidA family protein</fullName>
    </submittedName>
</protein>
<dbReference type="PANTHER" id="PTHR11803">
    <property type="entry name" value="2-IMINOBUTANOATE/2-IMINOPROPANOATE DEAMINASE RIDA"/>
    <property type="match status" value="1"/>
</dbReference>
<comment type="caution">
    <text evidence="2">The sequence shown here is derived from an EMBL/GenBank/DDBJ whole genome shotgun (WGS) entry which is preliminary data.</text>
</comment>
<dbReference type="InterPro" id="IPR035959">
    <property type="entry name" value="RutC-like_sf"/>
</dbReference>
<evidence type="ECO:0000313" key="3">
    <source>
        <dbReference type="Proteomes" id="UP001160519"/>
    </source>
</evidence>
<accession>A0AA43Q170</accession>
<dbReference type="Gene3D" id="3.30.1330.40">
    <property type="entry name" value="RutC-like"/>
    <property type="match status" value="1"/>
</dbReference>
<evidence type="ECO:0000256" key="1">
    <source>
        <dbReference type="ARBA" id="ARBA00010552"/>
    </source>
</evidence>
<evidence type="ECO:0000313" key="2">
    <source>
        <dbReference type="EMBL" id="MDI1229671.1"/>
    </source>
</evidence>
<organism evidence="2 3">
    <name type="scientific">Candidatus Methylobacter titanis</name>
    <dbReference type="NCBI Taxonomy" id="3053457"/>
    <lineage>
        <taxon>Bacteria</taxon>
        <taxon>Pseudomonadati</taxon>
        <taxon>Pseudomonadota</taxon>
        <taxon>Gammaproteobacteria</taxon>
        <taxon>Methylococcales</taxon>
        <taxon>Methylococcaceae</taxon>
        <taxon>Methylobacter</taxon>
    </lineage>
</organism>
<comment type="similarity">
    <text evidence="1">Belongs to the RutC family.</text>
</comment>
<reference evidence="2" key="1">
    <citation type="submission" date="2023-01" db="EMBL/GenBank/DDBJ databases">
        <title>Biogeochemical cycle of methane in antarctic sediments.</title>
        <authorList>
            <person name="Roldan D.M."/>
            <person name="Menes R.J."/>
        </authorList>
    </citation>
    <scope>NUCLEOTIDE SEQUENCE [LARGE SCALE GENOMIC DNA]</scope>
    <source>
        <strain evidence="2">K-2018 MAG008</strain>
    </source>
</reference>
<proteinExistence type="inferred from homology"/>
<dbReference type="EMBL" id="JAQSDF010000001">
    <property type="protein sequence ID" value="MDI1229671.1"/>
    <property type="molecule type" value="Genomic_DNA"/>
</dbReference>
<dbReference type="GO" id="GO:0005829">
    <property type="term" value="C:cytosol"/>
    <property type="evidence" value="ECO:0007669"/>
    <property type="project" value="TreeGrafter"/>
</dbReference>
<dbReference type="NCBIfam" id="TIGR00004">
    <property type="entry name" value="Rid family detoxifying hydrolase"/>
    <property type="match status" value="1"/>
</dbReference>
<dbReference type="Proteomes" id="UP001160519">
    <property type="component" value="Unassembled WGS sequence"/>
</dbReference>
<dbReference type="InterPro" id="IPR006175">
    <property type="entry name" value="YjgF/YER057c/UK114"/>
</dbReference>
<dbReference type="AlphaFoldDB" id="A0AA43Q170"/>